<organism evidence="1 2">
    <name type="scientific">Escherichia coli</name>
    <dbReference type="NCBI Taxonomy" id="562"/>
    <lineage>
        <taxon>Bacteria</taxon>
        <taxon>Pseudomonadati</taxon>
        <taxon>Pseudomonadota</taxon>
        <taxon>Gammaproteobacteria</taxon>
        <taxon>Enterobacterales</taxon>
        <taxon>Enterobacteriaceae</taxon>
        <taxon>Escherichia</taxon>
    </lineage>
</organism>
<proteinExistence type="predicted"/>
<gene>
    <name evidence="1" type="ORF">BvCmsKKP061_02531</name>
</gene>
<name>A0A4D2NNE0_ECOLX</name>
<dbReference type="EMBL" id="BFXY01000077">
    <property type="protein sequence ID" value="GDH44243.1"/>
    <property type="molecule type" value="Genomic_DNA"/>
</dbReference>
<evidence type="ECO:0000313" key="1">
    <source>
        <dbReference type="EMBL" id="GDH44243.1"/>
    </source>
</evidence>
<dbReference type="AlphaFoldDB" id="A0A4D2NNE0"/>
<dbReference type="Proteomes" id="UP000303027">
    <property type="component" value="Unassembled WGS sequence"/>
</dbReference>
<protein>
    <submittedName>
        <fullName evidence="1">Uncharacterized protein</fullName>
    </submittedName>
</protein>
<evidence type="ECO:0000313" key="2">
    <source>
        <dbReference type="Proteomes" id="UP000303027"/>
    </source>
</evidence>
<comment type="caution">
    <text evidence="1">The sequence shown here is derived from an EMBL/GenBank/DDBJ whole genome shotgun (WGS) entry which is preliminary data.</text>
</comment>
<sequence>MMDRLYPRNMDTALSEVLVFKLFRTETTTPTVPSPAIVITFDIIKHRCPHYFPKVFSVEIFHFQRMKEAFHAGIIVAASLLRSYCHADYAASAAPDNLLNSTGFRGPCER</sequence>
<reference evidence="1 2" key="1">
    <citation type="submission" date="2018-04" db="EMBL/GenBank/DDBJ databases">
        <title>Large scale genomics of bovine and human commensal E. coli to reveal the emerging process of EHEC.</title>
        <authorList>
            <person name="Arimizu Y."/>
            <person name="Ogura Y."/>
        </authorList>
    </citation>
    <scope>NUCLEOTIDE SEQUENCE [LARGE SCALE GENOMIC DNA]</scope>
    <source>
        <strain evidence="1 2">KK-P061</strain>
    </source>
</reference>
<accession>A0A4D2NNE0</accession>